<dbReference type="Proteomes" id="UP001162811">
    <property type="component" value="Unassembled WGS sequence"/>
</dbReference>
<reference evidence="1" key="1">
    <citation type="submission" date="2022-06" db="EMBL/GenBank/DDBJ databases">
        <authorList>
            <person name="Lu C.-H."/>
        </authorList>
    </citation>
    <scope>NUCLEOTIDE SEQUENCE</scope>
    <source>
        <strain evidence="1">21MJYT02-11</strain>
    </source>
</reference>
<dbReference type="EMBL" id="JAMXHT010000005">
    <property type="protein sequence ID" value="MCO5399570.1"/>
    <property type="molecule type" value="Genomic_DNA"/>
</dbReference>
<protein>
    <recommendedName>
        <fullName evidence="3">LysR family transcriptional regulator</fullName>
    </recommendedName>
</protein>
<evidence type="ECO:0000313" key="1">
    <source>
        <dbReference type="EMBL" id="MCO5399570.1"/>
    </source>
</evidence>
<organism evidence="1 2">
    <name type="scientific">Ralstonia soli</name>
    <dbReference type="NCBI Taxonomy" id="2953896"/>
    <lineage>
        <taxon>Bacteria</taxon>
        <taxon>Pseudomonadati</taxon>
        <taxon>Pseudomonadota</taxon>
        <taxon>Betaproteobacteria</taxon>
        <taxon>Burkholderiales</taxon>
        <taxon>Burkholderiaceae</taxon>
        <taxon>Ralstonia</taxon>
    </lineage>
</organism>
<proteinExistence type="predicted"/>
<comment type="caution">
    <text evidence="1">The sequence shown here is derived from an EMBL/GenBank/DDBJ whole genome shotgun (WGS) entry which is preliminary data.</text>
</comment>
<evidence type="ECO:0008006" key="3">
    <source>
        <dbReference type="Google" id="ProtNLM"/>
    </source>
</evidence>
<gene>
    <name evidence="1" type="ORF">NG900_15335</name>
</gene>
<dbReference type="RefSeq" id="WP_252681894.1">
    <property type="nucleotide sequence ID" value="NZ_JAMXHT010000005.1"/>
</dbReference>
<evidence type="ECO:0000313" key="2">
    <source>
        <dbReference type="Proteomes" id="UP001162811"/>
    </source>
</evidence>
<name>A0ABT1AME8_9RALS</name>
<reference evidence="1" key="2">
    <citation type="journal article" date="2023" name="Front. Microbiol.">
        <title>Ralstonia chuxiongensis sp. nov., Ralstonia mojiangensis sp. nov., and Ralstonia soli sp. nov., isolated from tobacco fields, are three novel species in the family Burkholderiaceae.</title>
        <authorList>
            <person name="Lu C.H."/>
            <person name="Zhang Y.Y."/>
            <person name="Jiang N."/>
            <person name="Chen W."/>
            <person name="Shao X."/>
            <person name="Zhao Z.M."/>
            <person name="Lu W.L."/>
            <person name="Hu X."/>
            <person name="Xi Y.X."/>
            <person name="Zou S.Y."/>
            <person name="Wei Q.J."/>
            <person name="Lin Z.L."/>
            <person name="Gong L."/>
            <person name="Gai X.T."/>
            <person name="Zhang L.Q."/>
            <person name="Li J.Y."/>
            <person name="Jin Y."/>
            <person name="Xia Z.Y."/>
        </authorList>
    </citation>
    <scope>NUCLEOTIDE SEQUENCE</scope>
    <source>
        <strain evidence="1">21MJYT02-11</strain>
    </source>
</reference>
<accession>A0ABT1AME8</accession>
<sequence length="48" mass="5147">MLAARHELPLPPLTLGIVTLRDNPLSLAATQLAALFRDALLRWDGAPG</sequence>
<keyword evidence="2" id="KW-1185">Reference proteome</keyword>